<evidence type="ECO:0000313" key="4">
    <source>
        <dbReference type="Proteomes" id="UP001369086"/>
    </source>
</evidence>
<dbReference type="InterPro" id="IPR038929">
    <property type="entry name" value="CCDC13"/>
</dbReference>
<dbReference type="EMBL" id="JAHFZB010000003">
    <property type="protein sequence ID" value="KAK6492091.1"/>
    <property type="molecule type" value="Genomic_DNA"/>
</dbReference>
<gene>
    <name evidence="3" type="ORF">HHUSO_G4340</name>
</gene>
<keyword evidence="4" id="KW-1185">Reference proteome</keyword>
<feature type="region of interest" description="Disordered" evidence="2">
    <location>
        <begin position="1"/>
        <end position="41"/>
    </location>
</feature>
<feature type="coiled-coil region" evidence="1">
    <location>
        <begin position="100"/>
        <end position="134"/>
    </location>
</feature>
<reference evidence="3 4" key="1">
    <citation type="submission" date="2021-05" db="EMBL/GenBank/DDBJ databases">
        <authorList>
            <person name="Zahm M."/>
            <person name="Klopp C."/>
            <person name="Cabau C."/>
            <person name="Kuhl H."/>
            <person name="Suciu R."/>
            <person name="Ciorpac M."/>
            <person name="Holostenco D."/>
            <person name="Gessner J."/>
            <person name="Wuertz S."/>
            <person name="Hohne C."/>
            <person name="Stock M."/>
            <person name="Gislard M."/>
            <person name="Lluch J."/>
            <person name="Milhes M."/>
            <person name="Lampietro C."/>
            <person name="Lopez Roques C."/>
            <person name="Donnadieu C."/>
            <person name="Du K."/>
            <person name="Schartl M."/>
            <person name="Guiguen Y."/>
        </authorList>
    </citation>
    <scope>NUCLEOTIDE SEQUENCE [LARGE SCALE GENOMIC DNA]</scope>
    <source>
        <strain evidence="3">Hh-F2</strain>
        <tissue evidence="3">Blood</tissue>
    </source>
</reference>
<feature type="compositionally biased region" description="Basic and acidic residues" evidence="2">
    <location>
        <begin position="10"/>
        <end position="32"/>
    </location>
</feature>
<name>A0ABR1A5Z0_HUSHU</name>
<organism evidence="3 4">
    <name type="scientific">Huso huso</name>
    <name type="common">Beluga</name>
    <name type="synonym">Acipenser huso</name>
    <dbReference type="NCBI Taxonomy" id="61971"/>
    <lineage>
        <taxon>Eukaryota</taxon>
        <taxon>Metazoa</taxon>
        <taxon>Chordata</taxon>
        <taxon>Craniata</taxon>
        <taxon>Vertebrata</taxon>
        <taxon>Euteleostomi</taxon>
        <taxon>Actinopterygii</taxon>
        <taxon>Chondrostei</taxon>
        <taxon>Acipenseriformes</taxon>
        <taxon>Acipenseridae</taxon>
        <taxon>Huso</taxon>
    </lineage>
</organism>
<dbReference type="PANTHER" id="PTHR31935">
    <property type="entry name" value="COILED-COIL DOMAIN-CONTAINING PROTEIN 13"/>
    <property type="match status" value="1"/>
</dbReference>
<sequence length="211" mass="24651">MNCSHQRASASREADHFSAEDDLRLLERDREPAGGLSTKILEDEQLQDQLREVQDENSRLYKLLSERDFEMKHLKKKREEDRLALAGTSGMEGDVAATKIVELSKRNRELTVEMEREKAKVKLHSNRLKDLEKEAAASCFFWHWWKRDMNHAVCLKDYRGPDGAGSEVKALSVGRCQLSPWWRRCWVRGHCRETSATFARLRERGRKPQRN</sequence>
<dbReference type="PANTHER" id="PTHR31935:SF1">
    <property type="entry name" value="COILED-COIL DOMAIN-CONTAINING PROTEIN 13"/>
    <property type="match status" value="1"/>
</dbReference>
<accession>A0ABR1A5Z0</accession>
<proteinExistence type="predicted"/>
<evidence type="ECO:0000313" key="3">
    <source>
        <dbReference type="EMBL" id="KAK6492091.1"/>
    </source>
</evidence>
<dbReference type="Proteomes" id="UP001369086">
    <property type="component" value="Unassembled WGS sequence"/>
</dbReference>
<comment type="caution">
    <text evidence="3">The sequence shown here is derived from an EMBL/GenBank/DDBJ whole genome shotgun (WGS) entry which is preliminary data.</text>
</comment>
<evidence type="ECO:0000256" key="1">
    <source>
        <dbReference type="SAM" id="Coils"/>
    </source>
</evidence>
<protein>
    <submittedName>
        <fullName evidence="3">Coiled-coil domain-containing protein 13-like isoform X1</fullName>
    </submittedName>
</protein>
<keyword evidence="1" id="KW-0175">Coiled coil</keyword>
<evidence type="ECO:0000256" key="2">
    <source>
        <dbReference type="SAM" id="MobiDB-lite"/>
    </source>
</evidence>